<evidence type="ECO:0000259" key="6">
    <source>
        <dbReference type="Pfam" id="PF08534"/>
    </source>
</evidence>
<feature type="transmembrane region" description="Helical" evidence="5">
    <location>
        <begin position="13"/>
        <end position="32"/>
    </location>
</feature>
<sequence length="183" mass="21881">MLLCKKSFEKLNIVFWFGLSFILVILLLYLFFKALFLRKEQFYCSYLGKNLLKYQFISNQGKKISLFKNIKGHLSLLNVWTNYYDSSIEEKDLLMFLYKKGFYIYGLNYKNDIYNIKKWLFIWGNPYKFIVTDYSGEISIDLGIYSFPTTFLIDKNGIVRICYIGELNKKVWKSIFLPKIKSL</sequence>
<accession>A0ABZ2GWW7</accession>
<dbReference type="Gene3D" id="3.40.30.10">
    <property type="entry name" value="Glutaredoxin"/>
    <property type="match status" value="1"/>
</dbReference>
<keyword evidence="4" id="KW-0676">Redox-active center</keyword>
<name>A0ABZ2GWW7_9GAMM</name>
<dbReference type="Pfam" id="PF08534">
    <property type="entry name" value="Redoxin"/>
    <property type="match status" value="1"/>
</dbReference>
<evidence type="ECO:0000256" key="5">
    <source>
        <dbReference type="SAM" id="Phobius"/>
    </source>
</evidence>
<evidence type="ECO:0000256" key="3">
    <source>
        <dbReference type="ARBA" id="ARBA00023157"/>
    </source>
</evidence>
<evidence type="ECO:0000313" key="8">
    <source>
        <dbReference type="Proteomes" id="UP001368618"/>
    </source>
</evidence>
<keyword evidence="5" id="KW-1133">Transmembrane helix</keyword>
<feature type="domain" description="Redoxin" evidence="6">
    <location>
        <begin position="60"/>
        <end position="167"/>
    </location>
</feature>
<dbReference type="PANTHER" id="PTHR42852">
    <property type="entry name" value="THIOL:DISULFIDE INTERCHANGE PROTEIN DSBE"/>
    <property type="match status" value="1"/>
</dbReference>
<evidence type="ECO:0000313" key="7">
    <source>
        <dbReference type="EMBL" id="WWR11637.1"/>
    </source>
</evidence>
<dbReference type="SUPFAM" id="SSF52833">
    <property type="entry name" value="Thioredoxin-like"/>
    <property type="match status" value="1"/>
</dbReference>
<reference evidence="7" key="1">
    <citation type="submission" date="2023-09" db="EMBL/GenBank/DDBJ databases">
        <title>Genomes of two closely related lineages of the louse Polyplax serrata with different host specificities.</title>
        <authorList>
            <person name="Martinu J."/>
            <person name="Tarabai H."/>
            <person name="Stefka J."/>
            <person name="Hypsa V."/>
        </authorList>
    </citation>
    <scope>NUCLEOTIDE SEQUENCE [LARGE SCALE GENOMIC DNA]</scope>
    <source>
        <strain evidence="7">98ZLc_SE</strain>
    </source>
</reference>
<keyword evidence="5" id="KW-0812">Transmembrane</keyword>
<evidence type="ECO:0000256" key="2">
    <source>
        <dbReference type="ARBA" id="ARBA00022748"/>
    </source>
</evidence>
<dbReference type="InterPro" id="IPR036249">
    <property type="entry name" value="Thioredoxin-like_sf"/>
</dbReference>
<comment type="subcellular location">
    <subcellularLocation>
        <location evidence="1">Cell envelope</location>
    </subcellularLocation>
</comment>
<gene>
    <name evidence="7" type="ORF">RQL39_00495</name>
</gene>
<evidence type="ECO:0000256" key="4">
    <source>
        <dbReference type="ARBA" id="ARBA00023284"/>
    </source>
</evidence>
<proteinExistence type="predicted"/>
<keyword evidence="8" id="KW-1185">Reference proteome</keyword>
<dbReference type="EMBL" id="CP135137">
    <property type="protein sequence ID" value="WWR11637.1"/>
    <property type="molecule type" value="Genomic_DNA"/>
</dbReference>
<dbReference type="Proteomes" id="UP001368618">
    <property type="component" value="Chromosome"/>
</dbReference>
<protein>
    <submittedName>
        <fullName evidence="7">Redoxin family protein</fullName>
    </submittedName>
</protein>
<dbReference type="InterPro" id="IPR050553">
    <property type="entry name" value="Thioredoxin_ResA/DsbE_sf"/>
</dbReference>
<organism evidence="7 8">
    <name type="scientific">Candidatus Legionella polyplacis</name>
    <dbReference type="NCBI Taxonomy" id="2005262"/>
    <lineage>
        <taxon>Bacteria</taxon>
        <taxon>Pseudomonadati</taxon>
        <taxon>Pseudomonadota</taxon>
        <taxon>Gammaproteobacteria</taxon>
        <taxon>Legionellales</taxon>
        <taxon>Legionellaceae</taxon>
        <taxon>Legionella</taxon>
    </lineage>
</organism>
<keyword evidence="3" id="KW-1015">Disulfide bond</keyword>
<dbReference type="PANTHER" id="PTHR42852:SF6">
    <property type="entry name" value="THIOL:DISULFIDE INTERCHANGE PROTEIN DSBE"/>
    <property type="match status" value="1"/>
</dbReference>
<keyword evidence="5" id="KW-0472">Membrane</keyword>
<keyword evidence="2" id="KW-0201">Cytochrome c-type biogenesis</keyword>
<dbReference type="InterPro" id="IPR013740">
    <property type="entry name" value="Redoxin"/>
</dbReference>
<evidence type="ECO:0000256" key="1">
    <source>
        <dbReference type="ARBA" id="ARBA00004196"/>
    </source>
</evidence>
<dbReference type="RefSeq" id="WP_338516185.1">
    <property type="nucleotide sequence ID" value="NZ_CP135137.1"/>
</dbReference>